<protein>
    <submittedName>
        <fullName evidence="3">Uncharacterized protein</fullName>
    </submittedName>
</protein>
<accession>A0A3M0JVV4</accession>
<dbReference type="Proteomes" id="UP000269221">
    <property type="component" value="Unassembled WGS sequence"/>
</dbReference>
<feature type="compositionally biased region" description="Pro residues" evidence="1">
    <location>
        <begin position="120"/>
        <end position="133"/>
    </location>
</feature>
<dbReference type="EMBL" id="QRBI01000131">
    <property type="protein sequence ID" value="RMC02900.1"/>
    <property type="molecule type" value="Genomic_DNA"/>
</dbReference>
<feature type="chain" id="PRO_5018190159" evidence="2">
    <location>
        <begin position="23"/>
        <end position="140"/>
    </location>
</feature>
<keyword evidence="2" id="KW-0732">Signal</keyword>
<keyword evidence="4" id="KW-1185">Reference proteome</keyword>
<evidence type="ECO:0000313" key="4">
    <source>
        <dbReference type="Proteomes" id="UP000269221"/>
    </source>
</evidence>
<feature type="signal peptide" evidence="2">
    <location>
        <begin position="1"/>
        <end position="22"/>
    </location>
</feature>
<proteinExistence type="predicted"/>
<dbReference type="AlphaFoldDB" id="A0A3M0JVV4"/>
<gene>
    <name evidence="3" type="ORF">DUI87_20093</name>
</gene>
<organism evidence="3 4">
    <name type="scientific">Hirundo rustica rustica</name>
    <dbReference type="NCBI Taxonomy" id="333673"/>
    <lineage>
        <taxon>Eukaryota</taxon>
        <taxon>Metazoa</taxon>
        <taxon>Chordata</taxon>
        <taxon>Craniata</taxon>
        <taxon>Vertebrata</taxon>
        <taxon>Euteleostomi</taxon>
        <taxon>Archelosauria</taxon>
        <taxon>Archosauria</taxon>
        <taxon>Dinosauria</taxon>
        <taxon>Saurischia</taxon>
        <taxon>Theropoda</taxon>
        <taxon>Coelurosauria</taxon>
        <taxon>Aves</taxon>
        <taxon>Neognathae</taxon>
        <taxon>Neoaves</taxon>
        <taxon>Telluraves</taxon>
        <taxon>Australaves</taxon>
        <taxon>Passeriformes</taxon>
        <taxon>Sylvioidea</taxon>
        <taxon>Hirundinidae</taxon>
        <taxon>Hirundo</taxon>
    </lineage>
</organism>
<sequence length="140" mass="15681">MFFKTLLFLGLIYNTKLHCVQASLEEIPDEYVMLAIVLPLEQSQAAPGPSLSHWVMLRQVGDVCSESKSYQHKGIMPAMCPKEKIRTYKVVQMDQKLDDILSTLQAQLGDQPPAQMLGPATPPVRHPQRPPESPAVNQKM</sequence>
<comment type="caution">
    <text evidence="3">The sequence shown here is derived from an EMBL/GenBank/DDBJ whole genome shotgun (WGS) entry which is preliminary data.</text>
</comment>
<feature type="region of interest" description="Disordered" evidence="1">
    <location>
        <begin position="108"/>
        <end position="140"/>
    </location>
</feature>
<evidence type="ECO:0000256" key="1">
    <source>
        <dbReference type="SAM" id="MobiDB-lite"/>
    </source>
</evidence>
<evidence type="ECO:0000256" key="2">
    <source>
        <dbReference type="SAM" id="SignalP"/>
    </source>
</evidence>
<reference evidence="3 4" key="1">
    <citation type="submission" date="2018-07" db="EMBL/GenBank/DDBJ databases">
        <title>A high quality draft genome assembly of the barn swallow (H. rustica rustica).</title>
        <authorList>
            <person name="Formenti G."/>
            <person name="Chiara M."/>
            <person name="Poveda L."/>
            <person name="Francoijs K.-J."/>
            <person name="Bonisoli-Alquati A."/>
            <person name="Canova L."/>
            <person name="Gianfranceschi L."/>
            <person name="Horner D.S."/>
            <person name="Saino N."/>
        </authorList>
    </citation>
    <scope>NUCLEOTIDE SEQUENCE [LARGE SCALE GENOMIC DNA]</scope>
    <source>
        <strain evidence="3">Chelidonia</strain>
        <tissue evidence="3">Blood</tissue>
    </source>
</reference>
<evidence type="ECO:0000313" key="3">
    <source>
        <dbReference type="EMBL" id="RMC02900.1"/>
    </source>
</evidence>
<name>A0A3M0JVV4_HIRRU</name>